<evidence type="ECO:0000313" key="3">
    <source>
        <dbReference type="Proteomes" id="UP001595926"/>
    </source>
</evidence>
<feature type="transmembrane region" description="Helical" evidence="1">
    <location>
        <begin position="92"/>
        <end position="113"/>
    </location>
</feature>
<keyword evidence="1" id="KW-1133">Transmembrane helix</keyword>
<organism evidence="2 3">
    <name type="scientific">Pseudofrancisella aestuarii</name>
    <dbReference type="NCBI Taxonomy" id="2670347"/>
    <lineage>
        <taxon>Bacteria</taxon>
        <taxon>Pseudomonadati</taxon>
        <taxon>Pseudomonadota</taxon>
        <taxon>Gammaproteobacteria</taxon>
        <taxon>Thiotrichales</taxon>
        <taxon>Francisellaceae</taxon>
        <taxon>Pseudofrancisella</taxon>
    </lineage>
</organism>
<keyword evidence="1" id="KW-0812">Transmembrane</keyword>
<feature type="transmembrane region" description="Helical" evidence="1">
    <location>
        <begin position="125"/>
        <end position="144"/>
    </location>
</feature>
<gene>
    <name evidence="2" type="ORF">ACFPDQ_03805</name>
</gene>
<accession>A0ABV9TAM2</accession>
<proteinExistence type="predicted"/>
<keyword evidence="3" id="KW-1185">Reference proteome</keyword>
<name>A0ABV9TAM2_9GAMM</name>
<protein>
    <submittedName>
        <fullName evidence="2">Uncharacterized protein</fullName>
    </submittedName>
</protein>
<dbReference type="RefSeq" id="WP_119331257.1">
    <property type="nucleotide sequence ID" value="NZ_JBHSJH010000001.1"/>
</dbReference>
<evidence type="ECO:0000313" key="2">
    <source>
        <dbReference type="EMBL" id="MFC4892170.1"/>
    </source>
</evidence>
<keyword evidence="1" id="KW-0472">Membrane</keyword>
<sequence>MNFELYSVSNIISQLFILLFVLKIRDFKTSAWTFYLLANVRYVVATSLLYYYFGNSDCFTSAVGDVGLYTVLNIVGFMIYLKLKLIPKKSSWIFLVIIFISSSILLLTYLYLVNSNALYYMWDNAKIALLFSFIDITGLILLLFKRVEGFLLFAISCFSDFYYKFIFIFYQLDSLVDSIGKVQISISIIDSTLSIIFILIMLKTYARYLMNFKQNIL</sequence>
<evidence type="ECO:0000256" key="1">
    <source>
        <dbReference type="SAM" id="Phobius"/>
    </source>
</evidence>
<dbReference type="EMBL" id="JBHSJH010000001">
    <property type="protein sequence ID" value="MFC4892170.1"/>
    <property type="molecule type" value="Genomic_DNA"/>
</dbReference>
<feature type="transmembrane region" description="Helical" evidence="1">
    <location>
        <begin position="6"/>
        <end position="22"/>
    </location>
</feature>
<feature type="transmembrane region" description="Helical" evidence="1">
    <location>
        <begin position="151"/>
        <end position="170"/>
    </location>
</feature>
<feature type="transmembrane region" description="Helical" evidence="1">
    <location>
        <begin position="34"/>
        <end position="53"/>
    </location>
</feature>
<feature type="transmembrane region" description="Helical" evidence="1">
    <location>
        <begin position="182"/>
        <end position="202"/>
    </location>
</feature>
<comment type="caution">
    <text evidence="2">The sequence shown here is derived from an EMBL/GenBank/DDBJ whole genome shotgun (WGS) entry which is preliminary data.</text>
</comment>
<feature type="transmembrane region" description="Helical" evidence="1">
    <location>
        <begin position="59"/>
        <end position="80"/>
    </location>
</feature>
<dbReference type="Proteomes" id="UP001595926">
    <property type="component" value="Unassembled WGS sequence"/>
</dbReference>
<reference evidence="3" key="1">
    <citation type="journal article" date="2019" name="Int. J. Syst. Evol. Microbiol.">
        <title>The Global Catalogue of Microorganisms (GCM) 10K type strain sequencing project: providing services to taxonomists for standard genome sequencing and annotation.</title>
        <authorList>
            <consortium name="The Broad Institute Genomics Platform"/>
            <consortium name="The Broad Institute Genome Sequencing Center for Infectious Disease"/>
            <person name="Wu L."/>
            <person name="Ma J."/>
        </authorList>
    </citation>
    <scope>NUCLEOTIDE SEQUENCE [LARGE SCALE GENOMIC DNA]</scope>
    <source>
        <strain evidence="3">CGMCC 1.13718</strain>
    </source>
</reference>